<evidence type="ECO:0000256" key="5">
    <source>
        <dbReference type="PIRSR" id="PIRSR604254-1"/>
    </source>
</evidence>
<dbReference type="PANTHER" id="PTHR20855:SF97">
    <property type="entry name" value="ADIPOR-LIKE RECEPTOR IZH3-RELATED"/>
    <property type="match status" value="1"/>
</dbReference>
<evidence type="ECO:0000256" key="7">
    <source>
        <dbReference type="SAM" id="Phobius"/>
    </source>
</evidence>
<keyword evidence="4 7" id="KW-0472">Membrane</keyword>
<dbReference type="InterPro" id="IPR004254">
    <property type="entry name" value="AdipoR/HlyIII-related"/>
</dbReference>
<comment type="caution">
    <text evidence="8">The sequence shown here is derived from an EMBL/GenBank/DDBJ whole genome shotgun (WGS) entry which is preliminary data.</text>
</comment>
<feature type="binding site" evidence="5">
    <location>
        <position position="330"/>
    </location>
    <ligand>
        <name>Zn(2+)</name>
        <dbReference type="ChEBI" id="CHEBI:29105"/>
    </ligand>
</feature>
<organism evidence="8 9">
    <name type="scientific">Podospora aff. communis PSN243</name>
    <dbReference type="NCBI Taxonomy" id="3040156"/>
    <lineage>
        <taxon>Eukaryota</taxon>
        <taxon>Fungi</taxon>
        <taxon>Dikarya</taxon>
        <taxon>Ascomycota</taxon>
        <taxon>Pezizomycotina</taxon>
        <taxon>Sordariomycetes</taxon>
        <taxon>Sordariomycetidae</taxon>
        <taxon>Sordariales</taxon>
        <taxon>Podosporaceae</taxon>
        <taxon>Podospora</taxon>
    </lineage>
</organism>
<feature type="transmembrane region" description="Helical" evidence="7">
    <location>
        <begin position="292"/>
        <end position="312"/>
    </location>
</feature>
<feature type="binding site" evidence="5">
    <location>
        <position position="334"/>
    </location>
    <ligand>
        <name>Zn(2+)</name>
        <dbReference type="ChEBI" id="CHEBI:29105"/>
    </ligand>
</feature>
<reference evidence="8" key="1">
    <citation type="journal article" date="2023" name="Mol. Phylogenet. Evol.">
        <title>Genome-scale phylogeny and comparative genomics of the fungal order Sordariales.</title>
        <authorList>
            <person name="Hensen N."/>
            <person name="Bonometti L."/>
            <person name="Westerberg I."/>
            <person name="Brannstrom I.O."/>
            <person name="Guillou S."/>
            <person name="Cros-Aarteil S."/>
            <person name="Calhoun S."/>
            <person name="Haridas S."/>
            <person name="Kuo A."/>
            <person name="Mondo S."/>
            <person name="Pangilinan J."/>
            <person name="Riley R."/>
            <person name="LaButti K."/>
            <person name="Andreopoulos B."/>
            <person name="Lipzen A."/>
            <person name="Chen C."/>
            <person name="Yan M."/>
            <person name="Daum C."/>
            <person name="Ng V."/>
            <person name="Clum A."/>
            <person name="Steindorff A."/>
            <person name="Ohm R.A."/>
            <person name="Martin F."/>
            <person name="Silar P."/>
            <person name="Natvig D.O."/>
            <person name="Lalanne C."/>
            <person name="Gautier V."/>
            <person name="Ament-Velasquez S.L."/>
            <person name="Kruys A."/>
            <person name="Hutchinson M.I."/>
            <person name="Powell A.J."/>
            <person name="Barry K."/>
            <person name="Miller A.N."/>
            <person name="Grigoriev I.V."/>
            <person name="Debuchy R."/>
            <person name="Gladieux P."/>
            <person name="Hiltunen Thoren M."/>
            <person name="Johannesson H."/>
        </authorList>
    </citation>
    <scope>NUCLEOTIDE SEQUENCE</scope>
    <source>
        <strain evidence="8">PSN243</strain>
    </source>
</reference>
<feature type="region of interest" description="Disordered" evidence="6">
    <location>
        <begin position="1"/>
        <end position="48"/>
    </location>
</feature>
<keyword evidence="5" id="KW-0862">Zinc</keyword>
<dbReference type="EMBL" id="MU865957">
    <property type="protein sequence ID" value="KAK4446373.1"/>
    <property type="molecule type" value="Genomic_DNA"/>
</dbReference>
<keyword evidence="9" id="KW-1185">Reference proteome</keyword>
<dbReference type="GO" id="GO:0006882">
    <property type="term" value="P:intracellular zinc ion homeostasis"/>
    <property type="evidence" value="ECO:0007669"/>
    <property type="project" value="TreeGrafter"/>
</dbReference>
<sequence>MQTLSKIKTKMECPGLGKDTMASTKPLNAKTPSTPSPTPKPTNKDDKKYQINTAEFHASVKKAEKLALGHPKRLITYRDLPTPWRINPFILSGYRFTPSLLSAALSPLLLSNELTNIWTHLLPILLVLRYHLTFDYSLPNTTDDLLAKGYFTAAIISLLCSGAWHSFRCCSRVHVMSAFVSVDIMAVSLILTAFSVVTTYTAFYAQPDVARGYITSCLVWCVAGLILPWTDFFRPGEVAPIRIKGRLEERGWGFPSRSWTRVVFFCLLGAQGAVLPSVHATMLNGWGYTKEIFGFAAWVVAPIFLGSIVYGAKFPERWWPGRFDYFGNSHNIWHVATAISAIMGCEVMGGMFEVARKRGSL</sequence>
<evidence type="ECO:0000256" key="2">
    <source>
        <dbReference type="ARBA" id="ARBA00022692"/>
    </source>
</evidence>
<evidence type="ECO:0000256" key="3">
    <source>
        <dbReference type="ARBA" id="ARBA00022989"/>
    </source>
</evidence>
<evidence type="ECO:0000256" key="6">
    <source>
        <dbReference type="SAM" id="MobiDB-lite"/>
    </source>
</evidence>
<dbReference type="GO" id="GO:0046872">
    <property type="term" value="F:metal ion binding"/>
    <property type="evidence" value="ECO:0007669"/>
    <property type="project" value="UniProtKB-KW"/>
</dbReference>
<comment type="subcellular location">
    <subcellularLocation>
        <location evidence="1">Membrane</location>
        <topology evidence="1">Multi-pass membrane protein</topology>
    </subcellularLocation>
</comment>
<reference evidence="8" key="2">
    <citation type="submission" date="2023-05" db="EMBL/GenBank/DDBJ databases">
        <authorList>
            <consortium name="Lawrence Berkeley National Laboratory"/>
            <person name="Steindorff A."/>
            <person name="Hensen N."/>
            <person name="Bonometti L."/>
            <person name="Westerberg I."/>
            <person name="Brannstrom I.O."/>
            <person name="Guillou S."/>
            <person name="Cros-Aarteil S."/>
            <person name="Calhoun S."/>
            <person name="Haridas S."/>
            <person name="Kuo A."/>
            <person name="Mondo S."/>
            <person name="Pangilinan J."/>
            <person name="Riley R."/>
            <person name="Labutti K."/>
            <person name="Andreopoulos B."/>
            <person name="Lipzen A."/>
            <person name="Chen C."/>
            <person name="Yanf M."/>
            <person name="Daum C."/>
            <person name="Ng V."/>
            <person name="Clum A."/>
            <person name="Ohm R."/>
            <person name="Martin F."/>
            <person name="Silar P."/>
            <person name="Natvig D."/>
            <person name="Lalanne C."/>
            <person name="Gautier V."/>
            <person name="Ament-Velasquez S.L."/>
            <person name="Kruys A."/>
            <person name="Hutchinson M.I."/>
            <person name="Powell A.J."/>
            <person name="Barry K."/>
            <person name="Miller A.N."/>
            <person name="Grigoriev I.V."/>
            <person name="Debuchy R."/>
            <person name="Gladieux P."/>
            <person name="Thoren M.H."/>
            <person name="Johannesson H."/>
        </authorList>
    </citation>
    <scope>NUCLEOTIDE SEQUENCE</scope>
    <source>
        <strain evidence="8">PSN243</strain>
    </source>
</reference>
<keyword evidence="3 7" id="KW-1133">Transmembrane helix</keyword>
<evidence type="ECO:0000256" key="1">
    <source>
        <dbReference type="ARBA" id="ARBA00004141"/>
    </source>
</evidence>
<dbReference type="GO" id="GO:0016020">
    <property type="term" value="C:membrane"/>
    <property type="evidence" value="ECO:0007669"/>
    <property type="project" value="UniProtKB-SubCell"/>
</dbReference>
<proteinExistence type="predicted"/>
<gene>
    <name evidence="8" type="ORF">QBC34DRAFT_411592</name>
</gene>
<accession>A0AAV9GE21</accession>
<protein>
    <submittedName>
        <fullName evidence="8">Hemolysin-III related-domain-containing protein</fullName>
    </submittedName>
</protein>
<dbReference type="Pfam" id="PF03006">
    <property type="entry name" value="HlyIII"/>
    <property type="match status" value="1"/>
</dbReference>
<evidence type="ECO:0000313" key="9">
    <source>
        <dbReference type="Proteomes" id="UP001321760"/>
    </source>
</evidence>
<dbReference type="GO" id="GO:0038023">
    <property type="term" value="F:signaling receptor activity"/>
    <property type="evidence" value="ECO:0007669"/>
    <property type="project" value="TreeGrafter"/>
</dbReference>
<feature type="binding site" evidence="5">
    <location>
        <position position="165"/>
    </location>
    <ligand>
        <name>Zn(2+)</name>
        <dbReference type="ChEBI" id="CHEBI:29105"/>
    </ligand>
</feature>
<feature type="transmembrane region" description="Helical" evidence="7">
    <location>
        <begin position="184"/>
        <end position="205"/>
    </location>
</feature>
<evidence type="ECO:0000313" key="8">
    <source>
        <dbReference type="EMBL" id="KAK4446373.1"/>
    </source>
</evidence>
<dbReference type="PANTHER" id="PTHR20855">
    <property type="entry name" value="ADIPOR/PROGESTIN RECEPTOR-RELATED"/>
    <property type="match status" value="1"/>
</dbReference>
<keyword evidence="2 7" id="KW-0812">Transmembrane</keyword>
<feature type="transmembrane region" description="Helical" evidence="7">
    <location>
        <begin position="212"/>
        <end position="230"/>
    </location>
</feature>
<feature type="transmembrane region" description="Helical" evidence="7">
    <location>
        <begin position="145"/>
        <end position="164"/>
    </location>
</feature>
<feature type="transmembrane region" description="Helical" evidence="7">
    <location>
        <begin position="332"/>
        <end position="355"/>
    </location>
</feature>
<evidence type="ECO:0000256" key="4">
    <source>
        <dbReference type="ARBA" id="ARBA00023136"/>
    </source>
</evidence>
<dbReference type="AlphaFoldDB" id="A0AAV9GE21"/>
<dbReference type="Proteomes" id="UP001321760">
    <property type="component" value="Unassembled WGS sequence"/>
</dbReference>
<keyword evidence="5" id="KW-0479">Metal-binding</keyword>
<name>A0AAV9GE21_9PEZI</name>
<feature type="transmembrane region" description="Helical" evidence="7">
    <location>
        <begin position="262"/>
        <end position="280"/>
    </location>
</feature>